<evidence type="ECO:0000256" key="2">
    <source>
        <dbReference type="ARBA" id="ARBA00022692"/>
    </source>
</evidence>
<dbReference type="GO" id="GO:0016020">
    <property type="term" value="C:membrane"/>
    <property type="evidence" value="ECO:0007669"/>
    <property type="project" value="UniProtKB-SubCell"/>
</dbReference>
<evidence type="ECO:0000256" key="4">
    <source>
        <dbReference type="ARBA" id="ARBA00023136"/>
    </source>
</evidence>
<feature type="region of interest" description="Disordered" evidence="5">
    <location>
        <begin position="121"/>
        <end position="241"/>
    </location>
</feature>
<name>A0A9P6F4J6_9FUNG</name>
<proteinExistence type="predicted"/>
<protein>
    <recommendedName>
        <fullName evidence="9">Tetraspanin Tsp2</fullName>
    </recommendedName>
</protein>
<keyword evidence="3 6" id="KW-1133">Transmembrane helix</keyword>
<evidence type="ECO:0000256" key="5">
    <source>
        <dbReference type="SAM" id="MobiDB-lite"/>
    </source>
</evidence>
<evidence type="ECO:0000313" key="7">
    <source>
        <dbReference type="EMBL" id="KAF9542242.1"/>
    </source>
</evidence>
<feature type="compositionally biased region" description="Polar residues" evidence="5">
    <location>
        <begin position="268"/>
        <end position="294"/>
    </location>
</feature>
<feature type="region of interest" description="Disordered" evidence="5">
    <location>
        <begin position="268"/>
        <end position="298"/>
    </location>
</feature>
<comment type="subcellular location">
    <subcellularLocation>
        <location evidence="1">Membrane</location>
        <topology evidence="1">Multi-pass membrane protein</topology>
    </subcellularLocation>
</comment>
<feature type="transmembrane region" description="Helical" evidence="6">
    <location>
        <begin position="541"/>
        <end position="560"/>
    </location>
</feature>
<feature type="transmembrane region" description="Helical" evidence="6">
    <location>
        <begin position="368"/>
        <end position="394"/>
    </location>
</feature>
<keyword evidence="8" id="KW-1185">Reference proteome</keyword>
<gene>
    <name evidence="7" type="ORF">EC957_002194</name>
</gene>
<evidence type="ECO:0000256" key="3">
    <source>
        <dbReference type="ARBA" id="ARBA00022989"/>
    </source>
</evidence>
<accession>A0A9P6F4J6</accession>
<keyword evidence="4 6" id="KW-0472">Membrane</keyword>
<dbReference type="Pfam" id="PF00335">
    <property type="entry name" value="Tetraspanin"/>
    <property type="match status" value="1"/>
</dbReference>
<evidence type="ECO:0000313" key="8">
    <source>
        <dbReference type="Proteomes" id="UP000723463"/>
    </source>
</evidence>
<reference evidence="7" key="1">
    <citation type="journal article" date="2020" name="Fungal Divers.">
        <title>Resolving the Mortierellaceae phylogeny through synthesis of multi-gene phylogenetics and phylogenomics.</title>
        <authorList>
            <person name="Vandepol N."/>
            <person name="Liber J."/>
            <person name="Desiro A."/>
            <person name="Na H."/>
            <person name="Kennedy M."/>
            <person name="Barry K."/>
            <person name="Grigoriev I.V."/>
            <person name="Miller A.N."/>
            <person name="O'Donnell K."/>
            <person name="Stajich J.E."/>
            <person name="Bonito G."/>
        </authorList>
    </citation>
    <scope>NUCLEOTIDE SEQUENCE</scope>
    <source>
        <strain evidence="7">NRRL 2591</strain>
    </source>
</reference>
<feature type="transmembrane region" description="Helical" evidence="6">
    <location>
        <begin position="444"/>
        <end position="466"/>
    </location>
</feature>
<dbReference type="AlphaFoldDB" id="A0A9P6F4J6"/>
<evidence type="ECO:0000256" key="6">
    <source>
        <dbReference type="SAM" id="Phobius"/>
    </source>
</evidence>
<sequence length="581" mass="63751">MSSQRKPRTERYSAQIRASQYDLDVDANHYNHQFNTHHNQQPQLHHPQPQRAISPRVSMDMSLHPAATVNFLDHYPVSSSSSNSTASTFINLTNPSSSNSSSHALADPVVRNNVPDGSVGLVGAVAPGQTSPASQPTVSNSIAVTSSGDETPAATTPAGLTSTPSSSSHTPPTSTPTTTPLISSTPSSSASKSPFSIFPTILRRKKSNSTSAASPSSRRHNKTSSQQRPSPPPHPLPRSFADGRQFHHAKTASVASVRSRLVARTSRSSLQLNLRTNQNNPNPTLIPTPSQSPGGTWDDPDLAPSPFYANMDPAFLKEQQLAGGGANMMGDGGGGFSMNRQDDGRLQLEQARAYYKSRKCTTWTRSKFFLLLANIILLGYSVACTVVMTMSWRGDQWTKPYLDSGIMMVANHNVLLLMMVTAPFGVFIALLGFIGIFTQSRKILSWYTILLWPLFAMVTSIGYICFRRSHVSLYMKLKFSWINEYTRDDRLVIQNALNCCGYRSSGDYPSYDLHCFPRAPLPSCETKFLQYQQDLLSNTSSAAFTLVPIQLLVMLVALLCSNHIDNLYRTANPIIPKLYTQ</sequence>
<evidence type="ECO:0000256" key="1">
    <source>
        <dbReference type="ARBA" id="ARBA00004141"/>
    </source>
</evidence>
<feature type="compositionally biased region" description="Polar residues" evidence="5">
    <location>
        <begin position="128"/>
        <end position="149"/>
    </location>
</feature>
<dbReference type="Proteomes" id="UP000723463">
    <property type="component" value="Unassembled WGS sequence"/>
</dbReference>
<dbReference type="InterPro" id="IPR018499">
    <property type="entry name" value="Tetraspanin/Peripherin"/>
</dbReference>
<organism evidence="7 8">
    <name type="scientific">Mortierella hygrophila</name>
    <dbReference type="NCBI Taxonomy" id="979708"/>
    <lineage>
        <taxon>Eukaryota</taxon>
        <taxon>Fungi</taxon>
        <taxon>Fungi incertae sedis</taxon>
        <taxon>Mucoromycota</taxon>
        <taxon>Mortierellomycotina</taxon>
        <taxon>Mortierellomycetes</taxon>
        <taxon>Mortierellales</taxon>
        <taxon>Mortierellaceae</taxon>
        <taxon>Mortierella</taxon>
    </lineage>
</organism>
<feature type="compositionally biased region" description="Low complexity" evidence="5">
    <location>
        <begin position="151"/>
        <end position="196"/>
    </location>
</feature>
<keyword evidence="2 6" id="KW-0812">Transmembrane</keyword>
<evidence type="ECO:0008006" key="9">
    <source>
        <dbReference type="Google" id="ProtNLM"/>
    </source>
</evidence>
<feature type="transmembrane region" description="Helical" evidence="6">
    <location>
        <begin position="414"/>
        <end position="437"/>
    </location>
</feature>
<dbReference type="EMBL" id="JAAAXW010000143">
    <property type="protein sequence ID" value="KAF9542242.1"/>
    <property type="molecule type" value="Genomic_DNA"/>
</dbReference>
<comment type="caution">
    <text evidence="7">The sequence shown here is derived from an EMBL/GenBank/DDBJ whole genome shotgun (WGS) entry which is preliminary data.</text>
</comment>